<comment type="caution">
    <text evidence="2">The sequence shown here is derived from an EMBL/GenBank/DDBJ whole genome shotgun (WGS) entry which is preliminary data.</text>
</comment>
<dbReference type="GO" id="GO:0005737">
    <property type="term" value="C:cytoplasm"/>
    <property type="evidence" value="ECO:0007669"/>
    <property type="project" value="TreeGrafter"/>
</dbReference>
<dbReference type="PANTHER" id="PTHR13847">
    <property type="entry name" value="SARCOSINE DEHYDROGENASE-RELATED"/>
    <property type="match status" value="1"/>
</dbReference>
<dbReference type="EC" id="1.4.3.-" evidence="2"/>
<dbReference type="Gene3D" id="3.50.50.60">
    <property type="entry name" value="FAD/NAD(P)-binding domain"/>
    <property type="match status" value="1"/>
</dbReference>
<dbReference type="EMBL" id="QXDL01000029">
    <property type="protein sequence ID" value="RIH88062.1"/>
    <property type="molecule type" value="Genomic_DNA"/>
</dbReference>
<evidence type="ECO:0000259" key="1">
    <source>
        <dbReference type="Pfam" id="PF01266"/>
    </source>
</evidence>
<dbReference type="RefSeq" id="WP_119314235.1">
    <property type="nucleotide sequence ID" value="NZ_QXDL01000029.1"/>
</dbReference>
<gene>
    <name evidence="2" type="primary">puuB_1</name>
    <name evidence="2" type="ORF">Mterra_01057</name>
</gene>
<organism evidence="2 3">
    <name type="scientific">Calidithermus terrae</name>
    <dbReference type="NCBI Taxonomy" id="1408545"/>
    <lineage>
        <taxon>Bacteria</taxon>
        <taxon>Thermotogati</taxon>
        <taxon>Deinococcota</taxon>
        <taxon>Deinococci</taxon>
        <taxon>Thermales</taxon>
        <taxon>Thermaceae</taxon>
        <taxon>Calidithermus</taxon>
    </lineage>
</organism>
<dbReference type="Gene3D" id="3.30.9.10">
    <property type="entry name" value="D-Amino Acid Oxidase, subunit A, domain 2"/>
    <property type="match status" value="1"/>
</dbReference>
<evidence type="ECO:0000313" key="2">
    <source>
        <dbReference type="EMBL" id="RIH88062.1"/>
    </source>
</evidence>
<keyword evidence="2" id="KW-0560">Oxidoreductase</keyword>
<dbReference type="Proteomes" id="UP000265715">
    <property type="component" value="Unassembled WGS sequence"/>
</dbReference>
<sequence length="400" mass="44352">MDLRSGHAFWPIQNGLLRVYPPLAREERCEVAVVGGGITGALVAYHLVQAGLETVVLDRRDVGMGSTAASTAVLQYEIDTHLTDLVGRVGEEHAVRAYRLCLEAVDKLAALVGTLDDPCSLQRRPSLYLASSPRHVAALRAEAEARRRIGIAVEFLGRGELAERYGVRAPGALRSQTAAEADAYRLTHRLLEAAEARGLRVYDRTEVTGWSYPGAGVRLATDRGYGVSARAMVFASGYETQAYLRQRLAVLRNTYAFVSEPLEPGALWPERCLVWETARPYLYVRTTPDHRVIVGGADDPYRTLPLRERRIPRKERRLLRRFGELFPGVALEPAFAWAGTFGETKDGLAYIGESPEVPRAYFALGYGGNGITYSLVAAEILRDLLLGRDNPDRHVFRFDR</sequence>
<dbReference type="InterPro" id="IPR006076">
    <property type="entry name" value="FAD-dep_OxRdtase"/>
</dbReference>
<proteinExistence type="predicted"/>
<dbReference type="AlphaFoldDB" id="A0A399EZV2"/>
<dbReference type="GO" id="GO:0016491">
    <property type="term" value="F:oxidoreductase activity"/>
    <property type="evidence" value="ECO:0007669"/>
    <property type="project" value="UniProtKB-KW"/>
</dbReference>
<accession>A0A399EZV2</accession>
<dbReference type="PANTHER" id="PTHR13847:SF201">
    <property type="entry name" value="PUTATIBE OXIDOREDUCTASE"/>
    <property type="match status" value="1"/>
</dbReference>
<feature type="domain" description="FAD dependent oxidoreductase" evidence="1">
    <location>
        <begin position="31"/>
        <end position="384"/>
    </location>
</feature>
<evidence type="ECO:0000313" key="3">
    <source>
        <dbReference type="Proteomes" id="UP000265715"/>
    </source>
</evidence>
<dbReference type="OrthoDB" id="571248at2"/>
<dbReference type="SUPFAM" id="SSF51905">
    <property type="entry name" value="FAD/NAD(P)-binding domain"/>
    <property type="match status" value="1"/>
</dbReference>
<protein>
    <submittedName>
        <fullName evidence="2">Gamma-glutamylputrescine oxidoreductase</fullName>
        <ecNumber evidence="2">1.4.3.-</ecNumber>
    </submittedName>
</protein>
<name>A0A399EZV2_9DEIN</name>
<keyword evidence="3" id="KW-1185">Reference proteome</keyword>
<dbReference type="Pfam" id="PF01266">
    <property type="entry name" value="DAO"/>
    <property type="match status" value="1"/>
</dbReference>
<dbReference type="InterPro" id="IPR036188">
    <property type="entry name" value="FAD/NAD-bd_sf"/>
</dbReference>
<reference evidence="2 3" key="1">
    <citation type="submission" date="2018-08" db="EMBL/GenBank/DDBJ databases">
        <title>Meiothermus terrae DSM 26712 genome sequencing project.</title>
        <authorList>
            <person name="Da Costa M.S."/>
            <person name="Albuquerque L."/>
            <person name="Raposo P."/>
            <person name="Froufe H.J.C."/>
            <person name="Barroso C.S."/>
            <person name="Egas C."/>
        </authorList>
    </citation>
    <scope>NUCLEOTIDE SEQUENCE [LARGE SCALE GENOMIC DNA]</scope>
    <source>
        <strain evidence="2 3">DSM 26712</strain>
    </source>
</reference>